<evidence type="ECO:0000256" key="1">
    <source>
        <dbReference type="SAM" id="Coils"/>
    </source>
</evidence>
<keyword evidence="1" id="KW-0175">Coiled coil</keyword>
<protein>
    <submittedName>
        <fullName evidence="2">Uncharacterized protein</fullName>
    </submittedName>
</protein>
<dbReference type="EMBL" id="BARS01000792">
    <property type="protein sequence ID" value="GAF82652.1"/>
    <property type="molecule type" value="Genomic_DNA"/>
</dbReference>
<sequence length="101" mass="11029">MRDTQLVDLSVEDTDPVLDMRIANEIPRVFAAQNQVLQAQRYLSSKQSLLAQMDKIQADIQRAEADIAALQESGGGSDEVAELQTAVATQQGELCLLAEEL</sequence>
<gene>
    <name evidence="2" type="ORF">S01H1_01758</name>
</gene>
<proteinExistence type="predicted"/>
<reference evidence="2" key="1">
    <citation type="journal article" date="2014" name="Front. Microbiol.">
        <title>High frequency of phylogenetically diverse reductive dehalogenase-homologous genes in deep subseafloor sedimentary metagenomes.</title>
        <authorList>
            <person name="Kawai M."/>
            <person name="Futagami T."/>
            <person name="Toyoda A."/>
            <person name="Takaki Y."/>
            <person name="Nishi S."/>
            <person name="Hori S."/>
            <person name="Arai W."/>
            <person name="Tsubouchi T."/>
            <person name="Morono Y."/>
            <person name="Uchiyama I."/>
            <person name="Ito T."/>
            <person name="Fujiyama A."/>
            <person name="Inagaki F."/>
            <person name="Takami H."/>
        </authorList>
    </citation>
    <scope>NUCLEOTIDE SEQUENCE</scope>
    <source>
        <strain evidence="2">Expedition CK06-06</strain>
    </source>
</reference>
<dbReference type="AlphaFoldDB" id="X0T3A0"/>
<comment type="caution">
    <text evidence="2">The sequence shown here is derived from an EMBL/GenBank/DDBJ whole genome shotgun (WGS) entry which is preliminary data.</text>
</comment>
<feature type="coiled-coil region" evidence="1">
    <location>
        <begin position="46"/>
        <end position="73"/>
    </location>
</feature>
<evidence type="ECO:0000313" key="2">
    <source>
        <dbReference type="EMBL" id="GAF82652.1"/>
    </source>
</evidence>
<name>X0T3A0_9ZZZZ</name>
<organism evidence="2">
    <name type="scientific">marine sediment metagenome</name>
    <dbReference type="NCBI Taxonomy" id="412755"/>
    <lineage>
        <taxon>unclassified sequences</taxon>
        <taxon>metagenomes</taxon>
        <taxon>ecological metagenomes</taxon>
    </lineage>
</organism>
<accession>X0T3A0</accession>